<evidence type="ECO:0000256" key="2">
    <source>
        <dbReference type="ARBA" id="ARBA00023125"/>
    </source>
</evidence>
<dbReference type="EMBL" id="JACBZM010000001">
    <property type="protein sequence ID" value="NYI44331.1"/>
    <property type="molecule type" value="Genomic_DNA"/>
</dbReference>
<dbReference type="InterPro" id="IPR041347">
    <property type="entry name" value="MftR_C"/>
</dbReference>
<evidence type="ECO:0000256" key="1">
    <source>
        <dbReference type="ARBA" id="ARBA00023015"/>
    </source>
</evidence>
<dbReference type="Pfam" id="PF17754">
    <property type="entry name" value="TetR_C_14"/>
    <property type="match status" value="1"/>
</dbReference>
<dbReference type="Gene3D" id="1.10.10.60">
    <property type="entry name" value="Homeodomain-like"/>
    <property type="match status" value="1"/>
</dbReference>
<dbReference type="RefSeq" id="WP_179648221.1">
    <property type="nucleotide sequence ID" value="NZ_JACBZM010000001.1"/>
</dbReference>
<dbReference type="InterPro" id="IPR001647">
    <property type="entry name" value="HTH_TetR"/>
</dbReference>
<dbReference type="PANTHER" id="PTHR30055:SF238">
    <property type="entry name" value="MYCOFACTOCIN BIOSYNTHESIS TRANSCRIPTIONAL REGULATOR MFTR-RELATED"/>
    <property type="match status" value="1"/>
</dbReference>
<proteinExistence type="predicted"/>
<dbReference type="NCBIfam" id="TIGR03968">
    <property type="entry name" value="mycofact_TetR"/>
    <property type="match status" value="1"/>
</dbReference>
<feature type="DNA-binding region" description="H-T-H motif" evidence="4">
    <location>
        <begin position="42"/>
        <end position="61"/>
    </location>
</feature>
<evidence type="ECO:0000256" key="3">
    <source>
        <dbReference type="ARBA" id="ARBA00023163"/>
    </source>
</evidence>
<dbReference type="Proteomes" id="UP000562045">
    <property type="component" value="Unassembled WGS sequence"/>
</dbReference>
<dbReference type="SUPFAM" id="SSF46689">
    <property type="entry name" value="Homeodomain-like"/>
    <property type="match status" value="1"/>
</dbReference>
<sequence>MTDGEQRSVRSSARGRPEATSHAAIEQAAFTLFAERGFARTTLDAIAEAVGVSRRTLFRYYQSKNDIPWGQFDRTLDHFRELLADQPDDLPVHAAIHRAVVEFNRFPTDAHPPHRERMRLILTTPELQAHSVLRYAEWRQVIAEDVARRTGSLATDLVPQVAGHVSLAISLSAYEHWLARPSAGDGDLLTIIDDAMDGLRAYIAP</sequence>
<dbReference type="Pfam" id="PF00440">
    <property type="entry name" value="TetR_N"/>
    <property type="match status" value="1"/>
</dbReference>
<name>A0A7Y9ZG12_9ACTN</name>
<comment type="caution">
    <text evidence="7">The sequence shown here is derived from an EMBL/GenBank/DDBJ whole genome shotgun (WGS) entry which is preliminary data.</text>
</comment>
<dbReference type="InterPro" id="IPR050109">
    <property type="entry name" value="HTH-type_TetR-like_transc_reg"/>
</dbReference>
<dbReference type="GO" id="GO:0003700">
    <property type="term" value="F:DNA-binding transcription factor activity"/>
    <property type="evidence" value="ECO:0007669"/>
    <property type="project" value="TreeGrafter"/>
</dbReference>
<dbReference type="PROSITE" id="PS50977">
    <property type="entry name" value="HTH_TETR_2"/>
    <property type="match status" value="1"/>
</dbReference>
<organism evidence="7 8">
    <name type="scientific">Nocardioides aromaticivorans</name>
    <dbReference type="NCBI Taxonomy" id="200618"/>
    <lineage>
        <taxon>Bacteria</taxon>
        <taxon>Bacillati</taxon>
        <taxon>Actinomycetota</taxon>
        <taxon>Actinomycetes</taxon>
        <taxon>Propionibacteriales</taxon>
        <taxon>Nocardioidaceae</taxon>
        <taxon>Nocardioides</taxon>
    </lineage>
</organism>
<keyword evidence="1" id="KW-0805">Transcription regulation</keyword>
<evidence type="ECO:0000256" key="5">
    <source>
        <dbReference type="SAM" id="MobiDB-lite"/>
    </source>
</evidence>
<keyword evidence="2 4" id="KW-0238">DNA-binding</keyword>
<evidence type="ECO:0000256" key="4">
    <source>
        <dbReference type="PROSITE-ProRule" id="PRU00335"/>
    </source>
</evidence>
<dbReference type="PRINTS" id="PR00455">
    <property type="entry name" value="HTHTETR"/>
</dbReference>
<evidence type="ECO:0000259" key="6">
    <source>
        <dbReference type="PROSITE" id="PS50977"/>
    </source>
</evidence>
<dbReference type="InterPro" id="IPR009057">
    <property type="entry name" value="Homeodomain-like_sf"/>
</dbReference>
<dbReference type="Gene3D" id="1.10.357.10">
    <property type="entry name" value="Tetracycline Repressor, domain 2"/>
    <property type="match status" value="1"/>
</dbReference>
<evidence type="ECO:0000313" key="8">
    <source>
        <dbReference type="Proteomes" id="UP000562045"/>
    </source>
</evidence>
<evidence type="ECO:0000313" key="7">
    <source>
        <dbReference type="EMBL" id="NYI44331.1"/>
    </source>
</evidence>
<accession>A0A7Y9ZG12</accession>
<feature type="domain" description="HTH tetR-type" evidence="6">
    <location>
        <begin position="19"/>
        <end position="79"/>
    </location>
</feature>
<protein>
    <submittedName>
        <fullName evidence="7">Mycofactocin system transcriptional regulator</fullName>
    </submittedName>
</protein>
<keyword evidence="3" id="KW-0804">Transcription</keyword>
<dbReference type="PANTHER" id="PTHR30055">
    <property type="entry name" value="HTH-TYPE TRANSCRIPTIONAL REGULATOR RUTR"/>
    <property type="match status" value="1"/>
</dbReference>
<reference evidence="7 8" key="1">
    <citation type="submission" date="2020-07" db="EMBL/GenBank/DDBJ databases">
        <title>Sequencing the genomes of 1000 actinobacteria strains.</title>
        <authorList>
            <person name="Klenk H.-P."/>
        </authorList>
    </citation>
    <scope>NUCLEOTIDE SEQUENCE [LARGE SCALE GENOMIC DNA]</scope>
    <source>
        <strain evidence="7 8">DSM 15131</strain>
    </source>
</reference>
<dbReference type="InterPro" id="IPR023851">
    <property type="entry name" value="Tscrpt_reg_TetR-type"/>
</dbReference>
<feature type="region of interest" description="Disordered" evidence="5">
    <location>
        <begin position="1"/>
        <end position="21"/>
    </location>
</feature>
<dbReference type="AlphaFoldDB" id="A0A7Y9ZG12"/>
<gene>
    <name evidence="7" type="ORF">BJ993_001411</name>
</gene>
<dbReference type="GO" id="GO:0000976">
    <property type="term" value="F:transcription cis-regulatory region binding"/>
    <property type="evidence" value="ECO:0007669"/>
    <property type="project" value="TreeGrafter"/>
</dbReference>